<accession>A0ACC0TUY0</accession>
<sequence length="124" mass="13266">MTISGRLMYFLLTPISALILSRSVWASASVRWGVTGMFALALSAPHLTALALSPLALSALHLTLGSMVRQIESPPVRAGEFSHACYWGTSSIHPLDSCSPSCSIPMAAQVDCRHSAGELAYHHF</sequence>
<reference evidence="1" key="1">
    <citation type="submission" date="2021-03" db="EMBL/GenBank/DDBJ databases">
        <title>Evolutionary priming and transition to the ectomycorrhizal habit in an iconic lineage of mushroom-forming fungi: is preadaptation a requirement?</title>
        <authorList>
            <consortium name="DOE Joint Genome Institute"/>
            <person name="Looney B.P."/>
            <person name="Miyauchi S."/>
            <person name="Morin E."/>
            <person name="Drula E."/>
            <person name="Courty P.E."/>
            <person name="Chicoki N."/>
            <person name="Fauchery L."/>
            <person name="Kohler A."/>
            <person name="Kuo A."/>
            <person name="LaButti K."/>
            <person name="Pangilinan J."/>
            <person name="Lipzen A."/>
            <person name="Riley R."/>
            <person name="Andreopoulos W."/>
            <person name="He G."/>
            <person name="Johnson J."/>
            <person name="Barry K.W."/>
            <person name="Grigoriev I.V."/>
            <person name="Nagy L."/>
            <person name="Hibbett D."/>
            <person name="Henrissat B."/>
            <person name="Matheny P.B."/>
            <person name="Labbe J."/>
            <person name="Martin A.F."/>
        </authorList>
    </citation>
    <scope>NUCLEOTIDE SEQUENCE</scope>
    <source>
        <strain evidence="1">BPL698</strain>
    </source>
</reference>
<name>A0ACC0TUY0_9AGAM</name>
<evidence type="ECO:0000313" key="1">
    <source>
        <dbReference type="EMBL" id="KAI9450071.1"/>
    </source>
</evidence>
<gene>
    <name evidence="1" type="ORF">F5148DRAFT_1244942</name>
</gene>
<dbReference type="EMBL" id="JAGFNK010000455">
    <property type="protein sequence ID" value="KAI9450071.1"/>
    <property type="molecule type" value="Genomic_DNA"/>
</dbReference>
<dbReference type="Proteomes" id="UP001207468">
    <property type="component" value="Unassembled WGS sequence"/>
</dbReference>
<organism evidence="1 2">
    <name type="scientific">Russula earlei</name>
    <dbReference type="NCBI Taxonomy" id="71964"/>
    <lineage>
        <taxon>Eukaryota</taxon>
        <taxon>Fungi</taxon>
        <taxon>Dikarya</taxon>
        <taxon>Basidiomycota</taxon>
        <taxon>Agaricomycotina</taxon>
        <taxon>Agaricomycetes</taxon>
        <taxon>Russulales</taxon>
        <taxon>Russulaceae</taxon>
        <taxon>Russula</taxon>
    </lineage>
</organism>
<proteinExistence type="predicted"/>
<comment type="caution">
    <text evidence="1">The sequence shown here is derived from an EMBL/GenBank/DDBJ whole genome shotgun (WGS) entry which is preliminary data.</text>
</comment>
<evidence type="ECO:0000313" key="2">
    <source>
        <dbReference type="Proteomes" id="UP001207468"/>
    </source>
</evidence>
<keyword evidence="2" id="KW-1185">Reference proteome</keyword>
<protein>
    <submittedName>
        <fullName evidence="1">Uncharacterized protein</fullName>
    </submittedName>
</protein>